<dbReference type="RefSeq" id="WP_019044220.1">
    <property type="nucleotide sequence ID" value="NZ_CP006704.1"/>
</dbReference>
<dbReference type="HOGENOM" id="CLU_086293_2_1_4"/>
<dbReference type="InterPro" id="IPR006521">
    <property type="entry name" value="Tail_protein_I"/>
</dbReference>
<dbReference type="Proteomes" id="UP000028782">
    <property type="component" value="Chromosome"/>
</dbReference>
<sequence>MADSLLPPNATPLDRAAESVMVKHLDAIDQPHRALWNPDTCPLEFLPWLAWAMGVEAWRSEWPEAIKRALVRNAIQVQRQRGTLKSVRDTVASFGGAISIREWWQTAPKGTPHTFELVFTMTGQDGEQASAAFVQDVMAEVSRVKPLRSHFTFIQGLSAQASIQLACVGRPVAYTRLDMDVG</sequence>
<dbReference type="Pfam" id="PF09684">
    <property type="entry name" value="Tail_P2_I"/>
    <property type="match status" value="1"/>
</dbReference>
<dbReference type="NCBIfam" id="TIGR01634">
    <property type="entry name" value="tail_P2_I"/>
    <property type="match status" value="1"/>
</dbReference>
<evidence type="ECO:0000313" key="2">
    <source>
        <dbReference type="Proteomes" id="UP000028782"/>
    </source>
</evidence>
<proteinExistence type="predicted"/>
<gene>
    <name evidence="1" type="ORF">O987_23875</name>
</gene>
<reference evidence="1 2" key="1">
    <citation type="journal article" date="2014" name="Genome Announc.">
        <title>Complete Genome Sequence of Polychlorinated Biphenyl Degrader Comamonas testosteroni TK102 (NBRC 109938).</title>
        <authorList>
            <person name="Fukuda K."/>
            <person name="Hosoyama A."/>
            <person name="Tsuchikane K."/>
            <person name="Ohji S."/>
            <person name="Yamazoe A."/>
            <person name="Fujita N."/>
            <person name="Shintani M."/>
            <person name="Kimbara K."/>
        </authorList>
    </citation>
    <scope>NUCLEOTIDE SEQUENCE [LARGE SCALE GENOMIC DNA]</scope>
    <source>
        <strain evidence="1">TK102</strain>
    </source>
</reference>
<accession>A0A076PPW6</accession>
<evidence type="ECO:0000313" key="1">
    <source>
        <dbReference type="EMBL" id="AIJ48854.1"/>
    </source>
</evidence>
<name>A0A076PPW6_COMTE</name>
<protein>
    <submittedName>
        <fullName evidence="1">Tail protein</fullName>
    </submittedName>
</protein>
<organism evidence="1 2">
    <name type="scientific">Comamonas testosteroni TK102</name>
    <dbReference type="NCBI Taxonomy" id="1392005"/>
    <lineage>
        <taxon>Bacteria</taxon>
        <taxon>Pseudomonadati</taxon>
        <taxon>Pseudomonadota</taxon>
        <taxon>Betaproteobacteria</taxon>
        <taxon>Burkholderiales</taxon>
        <taxon>Comamonadaceae</taxon>
        <taxon>Comamonas</taxon>
    </lineage>
</organism>
<dbReference type="EMBL" id="CP006704">
    <property type="protein sequence ID" value="AIJ48854.1"/>
    <property type="molecule type" value="Genomic_DNA"/>
</dbReference>
<dbReference type="AlphaFoldDB" id="A0A076PPW6"/>
<dbReference type="KEGG" id="ctes:O987_23875"/>